<dbReference type="Gene3D" id="3.60.21.10">
    <property type="match status" value="1"/>
</dbReference>
<evidence type="ECO:0000259" key="1">
    <source>
        <dbReference type="Pfam" id="PF00149"/>
    </source>
</evidence>
<dbReference type="SUPFAM" id="SSF56300">
    <property type="entry name" value="Metallo-dependent phosphatases"/>
    <property type="match status" value="1"/>
</dbReference>
<accession>A0ABU8NI89</accession>
<dbReference type="Pfam" id="PF00149">
    <property type="entry name" value="Metallophos"/>
    <property type="match status" value="1"/>
</dbReference>
<dbReference type="InterPro" id="IPR051918">
    <property type="entry name" value="STPP_CPPED1"/>
</dbReference>
<dbReference type="Proteomes" id="UP001378956">
    <property type="component" value="Unassembled WGS sequence"/>
</dbReference>
<protein>
    <submittedName>
        <fullName evidence="2">Metallophosphoesterase</fullName>
    </submittedName>
</protein>
<organism evidence="2 3">
    <name type="scientific">Pedobacter panaciterrae</name>
    <dbReference type="NCBI Taxonomy" id="363849"/>
    <lineage>
        <taxon>Bacteria</taxon>
        <taxon>Pseudomonadati</taxon>
        <taxon>Bacteroidota</taxon>
        <taxon>Sphingobacteriia</taxon>
        <taxon>Sphingobacteriales</taxon>
        <taxon>Sphingobacteriaceae</taxon>
        <taxon>Pedobacter</taxon>
    </lineage>
</organism>
<name>A0ABU8NI89_9SPHI</name>
<feature type="domain" description="Calcineurin-like phosphoesterase" evidence="1">
    <location>
        <begin position="40"/>
        <end position="227"/>
    </location>
</feature>
<proteinExistence type="predicted"/>
<keyword evidence="3" id="KW-1185">Reference proteome</keyword>
<gene>
    <name evidence="2" type="ORF">WAE58_04085</name>
</gene>
<dbReference type="InterPro" id="IPR004843">
    <property type="entry name" value="Calcineurin-like_PHP"/>
</dbReference>
<dbReference type="RefSeq" id="WP_337715353.1">
    <property type="nucleotide sequence ID" value="NZ_JBBEUB010000001.1"/>
</dbReference>
<reference evidence="2 3" key="1">
    <citation type="submission" date="2024-03" db="EMBL/GenBank/DDBJ databases">
        <title>Sequence of Lycoming College Course Isolates.</title>
        <authorList>
            <person name="Plotts O."/>
            <person name="Newman J."/>
        </authorList>
    </citation>
    <scope>NUCLEOTIDE SEQUENCE [LARGE SCALE GENOMIC DNA]</scope>
    <source>
        <strain evidence="2 3">CJB-3</strain>
    </source>
</reference>
<evidence type="ECO:0000313" key="2">
    <source>
        <dbReference type="EMBL" id="MEJ2901584.1"/>
    </source>
</evidence>
<dbReference type="InterPro" id="IPR029052">
    <property type="entry name" value="Metallo-depent_PP-like"/>
</dbReference>
<dbReference type="EMBL" id="JBBEUB010000001">
    <property type="protein sequence ID" value="MEJ2901584.1"/>
    <property type="molecule type" value="Genomic_DNA"/>
</dbReference>
<evidence type="ECO:0000313" key="3">
    <source>
        <dbReference type="Proteomes" id="UP001378956"/>
    </source>
</evidence>
<comment type="caution">
    <text evidence="2">The sequence shown here is derived from an EMBL/GenBank/DDBJ whole genome shotgun (WGS) entry which is preliminary data.</text>
</comment>
<dbReference type="PANTHER" id="PTHR43143">
    <property type="entry name" value="METALLOPHOSPHOESTERASE, CALCINEURIN SUPERFAMILY"/>
    <property type="match status" value="1"/>
</dbReference>
<dbReference type="PANTHER" id="PTHR43143:SF1">
    <property type="entry name" value="SERINE_THREONINE-PROTEIN PHOSPHATASE CPPED1"/>
    <property type="match status" value="1"/>
</dbReference>
<sequence length="313" mass="35763">MKRRNFLISTLIGTGSLSGIQNLYAKTEASAALSGKKPLMRIGICTDLHQDLIKDGEKRLQSFINEMNQRKPDFIIQMGDFCIPKEKNKNLMGIWNQFTGPKYHVIGNHDTDGGFTHDQVVDFWNAKGKYYSFDTNGYHFVVLNGNERPEGDTSKGYPRSMNPAQIKWMKQDLEATNLPTIVFCHQGIDNDQDGLKEGALIRLIFERINKKAGFNKIQFVFSGHHHEDYHNVYNGINYVQINSISYQFTHPVTGYDFAHTKEPLWAFLTIYTNGTAEIKGRKSEYMGQEATQNDPDYNGYPNVPYISDRAIKI</sequence>